<evidence type="ECO:0000256" key="38">
    <source>
        <dbReference type="ARBA" id="ARBA00083277"/>
    </source>
</evidence>
<keyword evidence="12" id="KW-0809">Transit peptide</keyword>
<evidence type="ECO:0000259" key="40">
    <source>
        <dbReference type="Pfam" id="PF00725"/>
    </source>
</evidence>
<evidence type="ECO:0000256" key="27">
    <source>
        <dbReference type="ARBA" id="ARBA00051877"/>
    </source>
</evidence>
<evidence type="ECO:0000256" key="35">
    <source>
        <dbReference type="ARBA" id="ARBA00066806"/>
    </source>
</evidence>
<evidence type="ECO:0000256" key="15">
    <source>
        <dbReference type="ARBA" id="ARBA00023027"/>
    </source>
</evidence>
<dbReference type="InterPro" id="IPR036291">
    <property type="entry name" value="NAD(P)-bd_dom_sf"/>
</dbReference>
<keyword evidence="8" id="KW-0597">Phosphoprotein</keyword>
<dbReference type="InterPro" id="IPR006176">
    <property type="entry name" value="3-OHacyl-CoA_DH_NAD-bd"/>
</dbReference>
<comment type="catalytic activity">
    <reaction evidence="29">
        <text>(3S)-3-hydroxydodecanoyl-CoA = (2E)-dodecenoyl-CoA + H2O</text>
        <dbReference type="Rhea" id="RHEA:31075"/>
        <dbReference type="ChEBI" id="CHEBI:15377"/>
        <dbReference type="ChEBI" id="CHEBI:57330"/>
        <dbReference type="ChEBI" id="CHEBI:62558"/>
    </reaction>
    <physiologicalReaction direction="right-to-left" evidence="29">
        <dbReference type="Rhea" id="RHEA:31077"/>
    </physiologicalReaction>
</comment>
<dbReference type="InterPro" id="IPR001753">
    <property type="entry name" value="Enoyl-CoA_hydra/iso"/>
</dbReference>
<evidence type="ECO:0000313" key="42">
    <source>
        <dbReference type="Ensembl" id="ENSCCRP00000103233.1"/>
    </source>
</evidence>
<reference evidence="42" key="1">
    <citation type="submission" date="2025-08" db="UniProtKB">
        <authorList>
            <consortium name="Ensembl"/>
        </authorList>
    </citation>
    <scope>IDENTIFICATION</scope>
</reference>
<dbReference type="FunFam" id="3.90.226.10:FF:000011">
    <property type="entry name" value="Fatty acid oxidation complex subunit alpha"/>
    <property type="match status" value="1"/>
</dbReference>
<dbReference type="Proteomes" id="UP001108240">
    <property type="component" value="Unplaced"/>
</dbReference>
<evidence type="ECO:0000256" key="18">
    <source>
        <dbReference type="ARBA" id="ARBA00023136"/>
    </source>
</evidence>
<keyword evidence="20" id="KW-0511">Multifunctional enzyme</keyword>
<dbReference type="Pfam" id="PF00378">
    <property type="entry name" value="ECH_1"/>
    <property type="match status" value="1"/>
</dbReference>
<evidence type="ECO:0000256" key="9">
    <source>
        <dbReference type="ARBA" id="ARBA00022679"/>
    </source>
</evidence>
<keyword evidence="10" id="KW-0999">Mitochondrion inner membrane</keyword>
<comment type="catalytic activity">
    <reaction evidence="1">
        <text>(3S)-hydroxyhexadecanoyl-CoA = (2E)-hexadecenoyl-CoA + H2O</text>
        <dbReference type="Rhea" id="RHEA:31163"/>
        <dbReference type="ChEBI" id="CHEBI:15377"/>
        <dbReference type="ChEBI" id="CHEBI:61526"/>
        <dbReference type="ChEBI" id="CHEBI:62613"/>
    </reaction>
    <physiologicalReaction direction="right-to-left" evidence="1">
        <dbReference type="Rhea" id="RHEA:31165"/>
    </physiologicalReaction>
</comment>
<protein>
    <recommendedName>
        <fullName evidence="36">Trifunctional enzyme subunit alpha, mitochondrial</fullName>
        <ecNumber evidence="35">1.1.1.211</ecNumber>
        <ecNumber evidence="6">4.2.1.17</ecNumber>
    </recommendedName>
    <alternativeName>
        <fullName evidence="37">Monolysocardiolipin acyltransferase</fullName>
    </alternativeName>
    <alternativeName>
        <fullName evidence="38">TP-alpha</fullName>
    </alternativeName>
</protein>
<evidence type="ECO:0000256" key="11">
    <source>
        <dbReference type="ARBA" id="ARBA00022832"/>
    </source>
</evidence>
<evidence type="ECO:0000256" key="19">
    <source>
        <dbReference type="ARBA" id="ARBA00023239"/>
    </source>
</evidence>
<dbReference type="GO" id="GO:0070403">
    <property type="term" value="F:NAD+ binding"/>
    <property type="evidence" value="ECO:0007669"/>
    <property type="project" value="InterPro"/>
</dbReference>
<evidence type="ECO:0000256" key="2">
    <source>
        <dbReference type="ARBA" id="ARBA00004273"/>
    </source>
</evidence>
<dbReference type="CDD" id="cd06558">
    <property type="entry name" value="crotonase-like"/>
    <property type="match status" value="1"/>
</dbReference>
<comment type="catalytic activity">
    <reaction evidence="32">
        <text>(3S)-3-hydroxydodecanoyl-CoA + NAD(+) = 3-oxododecanoyl-CoA + NADH + H(+)</text>
        <dbReference type="Rhea" id="RHEA:31179"/>
        <dbReference type="ChEBI" id="CHEBI:15378"/>
        <dbReference type="ChEBI" id="CHEBI:57540"/>
        <dbReference type="ChEBI" id="CHEBI:57945"/>
        <dbReference type="ChEBI" id="CHEBI:62558"/>
        <dbReference type="ChEBI" id="CHEBI:62615"/>
    </reaction>
    <physiologicalReaction direction="left-to-right" evidence="32">
        <dbReference type="Rhea" id="RHEA:31180"/>
    </physiologicalReaction>
</comment>
<dbReference type="GO" id="GO:0004300">
    <property type="term" value="F:enoyl-CoA hydratase activity"/>
    <property type="evidence" value="ECO:0007669"/>
    <property type="project" value="UniProtKB-EC"/>
</dbReference>
<evidence type="ECO:0000256" key="23">
    <source>
        <dbReference type="ARBA" id="ARBA00048361"/>
    </source>
</evidence>
<evidence type="ECO:0000313" key="43">
    <source>
        <dbReference type="Proteomes" id="UP001108240"/>
    </source>
</evidence>
<evidence type="ECO:0000256" key="13">
    <source>
        <dbReference type="ARBA" id="ARBA00022990"/>
    </source>
</evidence>
<dbReference type="AlphaFoldDB" id="A0A9J7X891"/>
<comment type="subunit">
    <text evidence="34">Heterotetramer of 2 alpha/HADHA and 2 beta/HADHB subunits; forms the mitochondrial trifunctional enzyme. Also purified as higher order heterooligomers including a 4 alpha/HADHA and 4 beta/HADHB heterooligomer which physiological significance remains unclear. The mitochondrial trifunctional enzyme interacts with MTLN.</text>
</comment>
<sequence>MASVRLLLTRRCCTALKTTTGHGQRSLSVSSAVLARTHVSYEVKDNVAVVRINDPTSKVNTLSRHMQAEMVEVMNEIWGNAAVKSAVLISRKPGCFIAGADINMIQACKTAEEVTSLSQEGQKIFDQVEKSPIPIVAAINGSCLGGGLEFAIACQYRIATKSKKTILGTPEVMLGLLPGAGGTQRLPKMVGLPAAFDMMLTGKNIRPDKAKKMGLVHQLVDPLEIQDFVMGLPPVRKQIYKTVHSKVMKQSKGLYPAPLKIIECIQTGIEKGNAAGYLTESQNFGKLAMTSESRALIGLYHGQVTCKKNHFGKPERDVKYLAVLGAGLMGAGIAQVTIDKGVATILKDTTEEGLARGHQQVYKGLNDKTKKKSLTTFERDGIMSLLSGQLDYRDFENADMVIEAVFEDLSIKHKVVKEVEAVIPPHCIFATNTSALPIKDIAAASKRPEKVIGMHYFSPVDKMQLLEIITTNKTSKDTTASAVAVGLKQGKVIIVVGDGPGFYTTRCLAPMLAEAVRALQEGVGPKKLDSLTTGFGFPVGAATLADEVGIDVAAHVAEDLGKAFGTRFGGGNVEVLKMMVQKGFKGRKSGKGCYVYGAKSKEKKVNSGAEDILKSFKLTAPPAVSADEDIQYRLVSRFVNEAVLCLQEGILPDPVQGDIGAVFGLGFPPCLGGPFRFVDSHGADKLVQKMKRFEEAYGNQFTPCQLLLDHAKDSSKRFHK</sequence>
<evidence type="ECO:0000256" key="7">
    <source>
        <dbReference type="ARBA" id="ARBA00022481"/>
    </source>
</evidence>
<comment type="catalytic activity">
    <reaction evidence="25">
        <text>a long-chain (3S)-3-hydroxy fatty acyl-CoA + NAD(+) = a long-chain 3-oxo-fatty acyl-CoA + NADH + H(+)</text>
        <dbReference type="Rhea" id="RHEA:52656"/>
        <dbReference type="ChEBI" id="CHEBI:15378"/>
        <dbReference type="ChEBI" id="CHEBI:57540"/>
        <dbReference type="ChEBI" id="CHEBI:57945"/>
        <dbReference type="ChEBI" id="CHEBI:136757"/>
        <dbReference type="ChEBI" id="CHEBI:136758"/>
        <dbReference type="EC" id="1.1.1.211"/>
    </reaction>
    <physiologicalReaction direction="left-to-right" evidence="25">
        <dbReference type="Rhea" id="RHEA:52657"/>
    </physiologicalReaction>
</comment>
<dbReference type="EC" id="1.1.1.211" evidence="35"/>
<name>A0A9J7X891_CYPCA</name>
<evidence type="ECO:0000256" key="30">
    <source>
        <dbReference type="ARBA" id="ARBA00052834"/>
    </source>
</evidence>
<dbReference type="Pfam" id="PF00725">
    <property type="entry name" value="3HCDH"/>
    <property type="match status" value="1"/>
</dbReference>
<dbReference type="GO" id="GO:0006635">
    <property type="term" value="P:fatty acid beta-oxidation"/>
    <property type="evidence" value="ECO:0007669"/>
    <property type="project" value="TreeGrafter"/>
</dbReference>
<dbReference type="Ensembl" id="ENSCCRT00000111154.1">
    <property type="protein sequence ID" value="ENSCCRP00000103233.1"/>
    <property type="gene ID" value="ENSCCRG00000074806.1"/>
</dbReference>
<dbReference type="Gene3D" id="3.40.50.720">
    <property type="entry name" value="NAD(P)-binding Rossmann-like Domain"/>
    <property type="match status" value="1"/>
</dbReference>
<comment type="similarity">
    <text evidence="5">In the N-terminal section; belongs to the enoyl-CoA hydratase/isomerase family.</text>
</comment>
<keyword evidence="14" id="KW-0560">Oxidoreductase</keyword>
<keyword evidence="18" id="KW-0472">Membrane</keyword>
<comment type="subcellular location">
    <subcellularLocation>
        <location evidence="2">Mitochondrion inner membrane</location>
    </subcellularLocation>
</comment>
<evidence type="ECO:0000256" key="1">
    <source>
        <dbReference type="ARBA" id="ARBA00000469"/>
    </source>
</evidence>
<evidence type="ECO:0000256" key="4">
    <source>
        <dbReference type="ARBA" id="ARBA00007005"/>
    </source>
</evidence>
<comment type="catalytic activity">
    <reaction evidence="24">
        <text>1'-[1,2-di-(9Z,12Z-octadecadienoyl)-sn-glycero-3-phospho]-3'-[1-(9Z,12Z-octadecadienoyl)-sn-glycero-3-phospho]-glycerol + (9Z,12Z)-octadecadienoyl-CoA = 1',3'-bis-[1,2-di-(9Z,12Z-octadecadienoyl)-sn-glycero-3-phospho]-glycerol + CoA</text>
        <dbReference type="Rhea" id="RHEA:43672"/>
        <dbReference type="ChEBI" id="CHEBI:57287"/>
        <dbReference type="ChEBI" id="CHEBI:57383"/>
        <dbReference type="ChEBI" id="CHEBI:83580"/>
        <dbReference type="ChEBI" id="CHEBI:83581"/>
    </reaction>
    <physiologicalReaction direction="left-to-right" evidence="24">
        <dbReference type="Rhea" id="RHEA:43673"/>
    </physiologicalReaction>
</comment>
<proteinExistence type="inferred from homology"/>
<evidence type="ECO:0000256" key="29">
    <source>
        <dbReference type="ARBA" id="ARBA00052711"/>
    </source>
</evidence>
<feature type="domain" description="3-hydroxyacyl-CoA dehydrogenase NAD binding" evidence="41">
    <location>
        <begin position="321"/>
        <end position="498"/>
    </location>
</feature>
<comment type="similarity">
    <text evidence="4">In the central section; belongs to the 3-hydroxyacyl-CoA dehydrogenase family.</text>
</comment>
<evidence type="ECO:0000256" key="32">
    <source>
        <dbReference type="ARBA" id="ARBA00052945"/>
    </source>
</evidence>
<organism evidence="42 43">
    <name type="scientific">Cyprinus carpio carpio</name>
    <dbReference type="NCBI Taxonomy" id="630221"/>
    <lineage>
        <taxon>Eukaryota</taxon>
        <taxon>Metazoa</taxon>
        <taxon>Chordata</taxon>
        <taxon>Craniata</taxon>
        <taxon>Vertebrata</taxon>
        <taxon>Euteleostomi</taxon>
        <taxon>Actinopterygii</taxon>
        <taxon>Neopterygii</taxon>
        <taxon>Teleostei</taxon>
        <taxon>Ostariophysi</taxon>
        <taxon>Cypriniformes</taxon>
        <taxon>Cyprinidae</taxon>
        <taxon>Cyprininae</taxon>
        <taxon>Cyprinus</taxon>
    </lineage>
</organism>
<evidence type="ECO:0000256" key="8">
    <source>
        <dbReference type="ARBA" id="ARBA00022553"/>
    </source>
</evidence>
<evidence type="ECO:0000256" key="6">
    <source>
        <dbReference type="ARBA" id="ARBA00012076"/>
    </source>
</evidence>
<reference evidence="42" key="2">
    <citation type="submission" date="2025-09" db="UniProtKB">
        <authorList>
            <consortium name="Ensembl"/>
        </authorList>
    </citation>
    <scope>IDENTIFICATION</scope>
</reference>
<dbReference type="InterPro" id="IPR008927">
    <property type="entry name" value="6-PGluconate_DH-like_C_sf"/>
</dbReference>
<feature type="domain" description="3-hydroxyacyl-CoA dehydrogenase C-terminal" evidence="40">
    <location>
        <begin position="501"/>
        <end position="596"/>
    </location>
</feature>
<dbReference type="InterPro" id="IPR029045">
    <property type="entry name" value="ClpP/crotonase-like_dom_sf"/>
</dbReference>
<keyword evidence="15" id="KW-0520">NAD</keyword>
<dbReference type="PROSITE" id="PS00166">
    <property type="entry name" value="ENOYL_COA_HYDRATASE"/>
    <property type="match status" value="1"/>
</dbReference>
<evidence type="ECO:0000259" key="41">
    <source>
        <dbReference type="Pfam" id="PF02737"/>
    </source>
</evidence>
<evidence type="ECO:0000256" key="17">
    <source>
        <dbReference type="ARBA" id="ARBA00023128"/>
    </source>
</evidence>
<keyword evidence="7" id="KW-0488">Methylation</keyword>
<comment type="catalytic activity">
    <reaction evidence="22">
        <text>(3S)-hydroxyhexadecanoyl-CoA + NAD(+) = 3-oxohexadecanoyl-CoA + NADH + H(+)</text>
        <dbReference type="Rhea" id="RHEA:31159"/>
        <dbReference type="ChEBI" id="CHEBI:15378"/>
        <dbReference type="ChEBI" id="CHEBI:57349"/>
        <dbReference type="ChEBI" id="CHEBI:57540"/>
        <dbReference type="ChEBI" id="CHEBI:57945"/>
        <dbReference type="ChEBI" id="CHEBI:62613"/>
    </reaction>
    <physiologicalReaction direction="left-to-right" evidence="22">
        <dbReference type="Rhea" id="RHEA:31160"/>
    </physiologicalReaction>
</comment>
<comment type="similarity">
    <text evidence="39">Belongs to the enoyl-CoA hydratase/isomerase family.</text>
</comment>
<dbReference type="GO" id="GO:0016740">
    <property type="term" value="F:transferase activity"/>
    <property type="evidence" value="ECO:0007669"/>
    <property type="project" value="UniProtKB-KW"/>
</dbReference>
<evidence type="ECO:0000256" key="36">
    <source>
        <dbReference type="ARBA" id="ARBA00068347"/>
    </source>
</evidence>
<evidence type="ECO:0000256" key="26">
    <source>
        <dbReference type="ARBA" id="ARBA00051215"/>
    </source>
</evidence>
<evidence type="ECO:0000256" key="12">
    <source>
        <dbReference type="ARBA" id="ARBA00022946"/>
    </source>
</evidence>
<comment type="catalytic activity">
    <reaction evidence="31">
        <text>1'-[1,2-di-(9Z,12Z-octadecadienoyl)-sn-glycero-3-phospho]-3'-[1-(9Z,12Z-octadecadienoyl)-sn-glycero-3-phospho]-glycerol + (9Z)-octadecenoyl-CoA = 1'-[1,2-di-(9Z,12Z-octadecadienoyl)-sn-glycero-3-phospho]-3'-[1-(9Z,12Z-octadecadienoyl)-2-(9Z-octadecenoyl)-sn-glycero-3-phospho]-glycerol + CoA</text>
        <dbReference type="Rhea" id="RHEA:43676"/>
        <dbReference type="ChEBI" id="CHEBI:57287"/>
        <dbReference type="ChEBI" id="CHEBI:57387"/>
        <dbReference type="ChEBI" id="CHEBI:83580"/>
        <dbReference type="ChEBI" id="CHEBI:83582"/>
    </reaction>
    <physiologicalReaction direction="left-to-right" evidence="31">
        <dbReference type="Rhea" id="RHEA:43677"/>
    </physiologicalReaction>
</comment>
<dbReference type="GO" id="GO:0016509">
    <property type="term" value="F:long-chain (3S)-3-hydroxyacyl-CoA dehydrogenase (NAD+) activity"/>
    <property type="evidence" value="ECO:0007669"/>
    <property type="project" value="UniProtKB-EC"/>
</dbReference>
<dbReference type="InterPro" id="IPR050136">
    <property type="entry name" value="FA_oxidation_alpha_subunit"/>
</dbReference>
<keyword evidence="13" id="KW-0007">Acetylation</keyword>
<comment type="catalytic activity">
    <reaction evidence="27">
        <text>(3S)-hydroxyoctanoyl-CoA = (2E)-octenoyl-CoA + H2O</text>
        <dbReference type="Rhea" id="RHEA:31199"/>
        <dbReference type="ChEBI" id="CHEBI:15377"/>
        <dbReference type="ChEBI" id="CHEBI:62242"/>
        <dbReference type="ChEBI" id="CHEBI:62617"/>
    </reaction>
    <physiologicalReaction direction="right-to-left" evidence="27">
        <dbReference type="Rhea" id="RHEA:31201"/>
    </physiologicalReaction>
</comment>
<dbReference type="FunFam" id="3.40.50.720:FF:000009">
    <property type="entry name" value="Fatty oxidation complex, alpha subunit"/>
    <property type="match status" value="1"/>
</dbReference>
<evidence type="ECO:0000256" key="37">
    <source>
        <dbReference type="ARBA" id="ARBA00077617"/>
    </source>
</evidence>
<evidence type="ECO:0000256" key="21">
    <source>
        <dbReference type="ARBA" id="ARBA00035854"/>
    </source>
</evidence>
<dbReference type="SUPFAM" id="SSF51735">
    <property type="entry name" value="NAD(P)-binding Rossmann-fold domains"/>
    <property type="match status" value="1"/>
</dbReference>
<keyword evidence="9" id="KW-0808">Transferase</keyword>
<dbReference type="InterPro" id="IPR006108">
    <property type="entry name" value="3HC_DH_C"/>
</dbReference>
<dbReference type="GO" id="GO:0016507">
    <property type="term" value="C:mitochondrial fatty acid beta-oxidation multienzyme complex"/>
    <property type="evidence" value="ECO:0007669"/>
    <property type="project" value="TreeGrafter"/>
</dbReference>
<dbReference type="PANTHER" id="PTHR43612:SF3">
    <property type="entry name" value="TRIFUNCTIONAL ENZYME SUBUNIT ALPHA, MITOCHONDRIAL"/>
    <property type="match status" value="1"/>
</dbReference>
<evidence type="ECO:0000256" key="5">
    <source>
        <dbReference type="ARBA" id="ARBA00008750"/>
    </source>
</evidence>
<evidence type="ECO:0000256" key="10">
    <source>
        <dbReference type="ARBA" id="ARBA00022792"/>
    </source>
</evidence>
<evidence type="ECO:0000256" key="20">
    <source>
        <dbReference type="ARBA" id="ARBA00023268"/>
    </source>
</evidence>
<dbReference type="SUPFAM" id="SSF48179">
    <property type="entry name" value="6-phosphogluconate dehydrogenase C-terminal domain-like"/>
    <property type="match status" value="2"/>
</dbReference>
<keyword evidence="17" id="KW-0496">Mitochondrion</keyword>
<evidence type="ECO:0000256" key="14">
    <source>
        <dbReference type="ARBA" id="ARBA00023002"/>
    </source>
</evidence>
<keyword evidence="11" id="KW-0276">Fatty acid metabolism</keyword>
<evidence type="ECO:0000256" key="3">
    <source>
        <dbReference type="ARBA" id="ARBA00005005"/>
    </source>
</evidence>
<dbReference type="InterPro" id="IPR018376">
    <property type="entry name" value="Enoyl-CoA_hyd/isom_CS"/>
</dbReference>
<dbReference type="GeneTree" id="ENSGT00940000154677"/>
<evidence type="ECO:0000256" key="16">
    <source>
        <dbReference type="ARBA" id="ARBA00023098"/>
    </source>
</evidence>
<dbReference type="EC" id="4.2.1.17" evidence="6"/>
<comment type="catalytic activity">
    <reaction evidence="33">
        <text>1'-[1,2-di-(9Z,12Z-octadecadienoyl)-sn-glycero-3-phospho]-3'-[1-(9Z,12Z-octadecadienoyl)-sn-glycero-3-phospho]-glycerol + hexadecanoyl-CoA = 1'-[1,2-di-(9Z,12Z-octadecadienoyl)-sn-glycero-3-phospho]-3'-[1-(9Z,12Z-octadecadienoyl)-2-hexadecanoyl-sn-glycero-3-phospho]-glycerol + CoA</text>
        <dbReference type="Rhea" id="RHEA:43680"/>
        <dbReference type="ChEBI" id="CHEBI:57287"/>
        <dbReference type="ChEBI" id="CHEBI:57379"/>
        <dbReference type="ChEBI" id="CHEBI:83580"/>
        <dbReference type="ChEBI" id="CHEBI:83583"/>
    </reaction>
    <physiologicalReaction direction="left-to-right" evidence="33">
        <dbReference type="Rhea" id="RHEA:43681"/>
    </physiologicalReaction>
</comment>
<comment type="catalytic activity">
    <reaction evidence="28">
        <text>(3S)-hydroxyoctanoyl-CoA + NAD(+) = 3-oxooctanoyl-CoA + NADH + H(+)</text>
        <dbReference type="Rhea" id="RHEA:31195"/>
        <dbReference type="ChEBI" id="CHEBI:15378"/>
        <dbReference type="ChEBI" id="CHEBI:57540"/>
        <dbReference type="ChEBI" id="CHEBI:57945"/>
        <dbReference type="ChEBI" id="CHEBI:62617"/>
        <dbReference type="ChEBI" id="CHEBI:62619"/>
    </reaction>
    <physiologicalReaction direction="left-to-right" evidence="28">
        <dbReference type="Rhea" id="RHEA:31196"/>
    </physiologicalReaction>
</comment>
<dbReference type="Gene3D" id="1.10.1040.50">
    <property type="match status" value="1"/>
</dbReference>
<comment type="catalytic activity">
    <reaction evidence="23">
        <text>(3S)-hydroxydecanoyl-CoA + NAD(+) = 3-oxodecanoyl-CoA + NADH + H(+)</text>
        <dbReference type="Rhea" id="RHEA:31187"/>
        <dbReference type="ChEBI" id="CHEBI:15378"/>
        <dbReference type="ChEBI" id="CHEBI:57540"/>
        <dbReference type="ChEBI" id="CHEBI:57945"/>
        <dbReference type="ChEBI" id="CHEBI:62548"/>
        <dbReference type="ChEBI" id="CHEBI:62616"/>
    </reaction>
    <physiologicalReaction direction="left-to-right" evidence="23">
        <dbReference type="Rhea" id="RHEA:31188"/>
    </physiologicalReaction>
</comment>
<evidence type="ECO:0000256" key="34">
    <source>
        <dbReference type="ARBA" id="ARBA00062153"/>
    </source>
</evidence>
<accession>A0A9J7X891</accession>
<keyword evidence="43" id="KW-1185">Reference proteome</keyword>
<comment type="pathway">
    <text evidence="3">Lipid metabolism; fatty acid beta-oxidation.</text>
</comment>
<dbReference type="FunFam" id="1.10.1040.50:FF:000002">
    <property type="entry name" value="Trifunctional enzyme subunit alpha, mitochondrial"/>
    <property type="match status" value="1"/>
</dbReference>
<dbReference type="Gene3D" id="3.90.226.10">
    <property type="entry name" value="2-enoyl-CoA Hydratase, Chain A, domain 1"/>
    <property type="match status" value="1"/>
</dbReference>
<dbReference type="SUPFAM" id="SSF52096">
    <property type="entry name" value="ClpP/crotonase"/>
    <property type="match status" value="1"/>
</dbReference>
<keyword evidence="16" id="KW-0443">Lipid metabolism</keyword>
<evidence type="ECO:0000256" key="28">
    <source>
        <dbReference type="ARBA" id="ARBA00052224"/>
    </source>
</evidence>
<evidence type="ECO:0000256" key="24">
    <source>
        <dbReference type="ARBA" id="ARBA00050222"/>
    </source>
</evidence>
<dbReference type="GO" id="GO:0005743">
    <property type="term" value="C:mitochondrial inner membrane"/>
    <property type="evidence" value="ECO:0007669"/>
    <property type="project" value="UniProtKB-SubCell"/>
</dbReference>
<dbReference type="Pfam" id="PF02737">
    <property type="entry name" value="3HCDH_N"/>
    <property type="match status" value="1"/>
</dbReference>
<comment type="catalytic activity">
    <reaction evidence="30">
        <text>(3S)-hydroxytetradecanoyl-CoA + NAD(+) = 3-oxotetradecanoyl-CoA + NADH + H(+)</text>
        <dbReference type="Rhea" id="RHEA:31167"/>
        <dbReference type="ChEBI" id="CHEBI:15378"/>
        <dbReference type="ChEBI" id="CHEBI:57540"/>
        <dbReference type="ChEBI" id="CHEBI:57945"/>
        <dbReference type="ChEBI" id="CHEBI:62543"/>
        <dbReference type="ChEBI" id="CHEBI:62614"/>
    </reaction>
    <physiologicalReaction direction="left-to-right" evidence="30">
        <dbReference type="Rhea" id="RHEA:31168"/>
    </physiologicalReaction>
</comment>
<dbReference type="PANTHER" id="PTHR43612">
    <property type="entry name" value="TRIFUNCTIONAL ENZYME SUBUNIT ALPHA"/>
    <property type="match status" value="1"/>
</dbReference>
<evidence type="ECO:0000256" key="31">
    <source>
        <dbReference type="ARBA" id="ARBA00052860"/>
    </source>
</evidence>
<evidence type="ECO:0000256" key="33">
    <source>
        <dbReference type="ARBA" id="ARBA00052989"/>
    </source>
</evidence>
<comment type="catalytic activity">
    <reaction evidence="26">
        <text>a 4-saturated-(3S)-3-hydroxyacyl-CoA = a (3E)-enoyl-CoA + H2O</text>
        <dbReference type="Rhea" id="RHEA:20724"/>
        <dbReference type="ChEBI" id="CHEBI:15377"/>
        <dbReference type="ChEBI" id="CHEBI:58521"/>
        <dbReference type="ChEBI" id="CHEBI:137480"/>
        <dbReference type="EC" id="4.2.1.17"/>
    </reaction>
    <physiologicalReaction direction="right-to-left" evidence="26">
        <dbReference type="Rhea" id="RHEA:20726"/>
    </physiologicalReaction>
</comment>
<evidence type="ECO:0000256" key="39">
    <source>
        <dbReference type="RuleBase" id="RU003707"/>
    </source>
</evidence>
<evidence type="ECO:0000256" key="25">
    <source>
        <dbReference type="ARBA" id="ARBA00050446"/>
    </source>
</evidence>
<keyword evidence="19" id="KW-0456">Lyase</keyword>
<comment type="catalytic activity">
    <reaction evidence="21">
        <text>a (3S)-3-hydroxyacyl-CoA = a (2E)-enoyl-CoA + H2O</text>
        <dbReference type="Rhea" id="RHEA:16105"/>
        <dbReference type="ChEBI" id="CHEBI:15377"/>
        <dbReference type="ChEBI" id="CHEBI:57318"/>
        <dbReference type="ChEBI" id="CHEBI:58856"/>
        <dbReference type="EC" id="4.2.1.17"/>
    </reaction>
    <physiologicalReaction direction="right-to-left" evidence="21">
        <dbReference type="Rhea" id="RHEA:16107"/>
    </physiologicalReaction>
</comment>
<evidence type="ECO:0000256" key="22">
    <source>
        <dbReference type="ARBA" id="ARBA00047613"/>
    </source>
</evidence>